<accession>A0A9X6VCG6</accession>
<dbReference type="AlphaFoldDB" id="A0A9X6VCG6"/>
<reference evidence="2 3" key="1">
    <citation type="submission" date="2017-09" db="EMBL/GenBank/DDBJ databases">
        <title>Large-scale bioinformatics analysis of Bacillus genomes uncovers conserved roles of natural products in bacterial physiology.</title>
        <authorList>
            <consortium name="Agbiome Team Llc"/>
            <person name="Bleich R.M."/>
            <person name="Kirk G.J."/>
            <person name="Santa Maria K.C."/>
            <person name="Allen S.E."/>
            <person name="Farag S."/>
            <person name="Shank E.A."/>
            <person name="Bowers A."/>
        </authorList>
    </citation>
    <scope>NUCLEOTIDE SEQUENCE [LARGE SCALE GENOMIC DNA]</scope>
    <source>
        <strain evidence="2 3">AFS015413</strain>
    </source>
</reference>
<name>A0A9X6VCG6_BACTU</name>
<keyword evidence="1" id="KW-0472">Membrane</keyword>
<evidence type="ECO:0000256" key="1">
    <source>
        <dbReference type="SAM" id="Phobius"/>
    </source>
</evidence>
<gene>
    <name evidence="2" type="ORF">CN398_09800</name>
</gene>
<protein>
    <submittedName>
        <fullName evidence="2">Uncharacterized protein</fullName>
    </submittedName>
</protein>
<sequence length="63" mass="7212">MNYLFGVFVIPTLLAGAFCVYKGMKSDDDNLKDEAYNLATVFITLPFCVWGFIRFCEMYNASH</sequence>
<evidence type="ECO:0000313" key="2">
    <source>
        <dbReference type="EMBL" id="PFB08009.1"/>
    </source>
</evidence>
<proteinExistence type="predicted"/>
<evidence type="ECO:0000313" key="3">
    <source>
        <dbReference type="Proteomes" id="UP000220397"/>
    </source>
</evidence>
<dbReference type="Proteomes" id="UP000220397">
    <property type="component" value="Unassembled WGS sequence"/>
</dbReference>
<keyword evidence="1" id="KW-0812">Transmembrane</keyword>
<organism evidence="2 3">
    <name type="scientific">Bacillus thuringiensis</name>
    <dbReference type="NCBI Taxonomy" id="1428"/>
    <lineage>
        <taxon>Bacteria</taxon>
        <taxon>Bacillati</taxon>
        <taxon>Bacillota</taxon>
        <taxon>Bacilli</taxon>
        <taxon>Bacillales</taxon>
        <taxon>Bacillaceae</taxon>
        <taxon>Bacillus</taxon>
        <taxon>Bacillus cereus group</taxon>
    </lineage>
</organism>
<comment type="caution">
    <text evidence="2">The sequence shown here is derived from an EMBL/GenBank/DDBJ whole genome shotgun (WGS) entry which is preliminary data.</text>
</comment>
<keyword evidence="1" id="KW-1133">Transmembrane helix</keyword>
<dbReference type="EMBL" id="NTUS01000026">
    <property type="protein sequence ID" value="PFB08009.1"/>
    <property type="molecule type" value="Genomic_DNA"/>
</dbReference>
<feature type="transmembrane region" description="Helical" evidence="1">
    <location>
        <begin position="35"/>
        <end position="53"/>
    </location>
</feature>
<dbReference type="RefSeq" id="WP_098368862.1">
    <property type="nucleotide sequence ID" value="NZ_CAKJXA010000023.1"/>
</dbReference>